<organism evidence="6 7">
    <name type="scientific">Rhodofomes roseus</name>
    <dbReference type="NCBI Taxonomy" id="34475"/>
    <lineage>
        <taxon>Eukaryota</taxon>
        <taxon>Fungi</taxon>
        <taxon>Dikarya</taxon>
        <taxon>Basidiomycota</taxon>
        <taxon>Agaricomycotina</taxon>
        <taxon>Agaricomycetes</taxon>
        <taxon>Polyporales</taxon>
        <taxon>Rhodofomes</taxon>
    </lineage>
</organism>
<evidence type="ECO:0000256" key="3">
    <source>
        <dbReference type="ARBA" id="ARBA00022827"/>
    </source>
</evidence>
<evidence type="ECO:0000256" key="4">
    <source>
        <dbReference type="ARBA" id="ARBA00022857"/>
    </source>
</evidence>
<evidence type="ECO:0000313" key="6">
    <source>
        <dbReference type="EMBL" id="TFY51659.1"/>
    </source>
</evidence>
<evidence type="ECO:0000256" key="1">
    <source>
        <dbReference type="ARBA" id="ARBA00009183"/>
    </source>
</evidence>
<keyword evidence="4" id="KW-0521">NADP</keyword>
<protein>
    <recommendedName>
        <fullName evidence="8">FAD/NAD(P)-binding domain-containing protein</fullName>
    </recommendedName>
</protein>
<dbReference type="InterPro" id="IPR036188">
    <property type="entry name" value="FAD/NAD-bd_sf"/>
</dbReference>
<dbReference type="GO" id="GO:0004499">
    <property type="term" value="F:N,N-dimethylaniline monooxygenase activity"/>
    <property type="evidence" value="ECO:0007669"/>
    <property type="project" value="InterPro"/>
</dbReference>
<dbReference type="InterPro" id="IPR050346">
    <property type="entry name" value="FMO-like"/>
</dbReference>
<dbReference type="InterPro" id="IPR000960">
    <property type="entry name" value="Flavin_mOase"/>
</dbReference>
<dbReference type="InterPro" id="IPR020946">
    <property type="entry name" value="Flavin_mOase-like"/>
</dbReference>
<name>A0A4Y9XT00_9APHY</name>
<accession>A0A4Y9XT00</accession>
<sequence length="524" mass="58297">MSAPSGEAKHICIVGGGPGGLAALKMIMDTPQYKDGLWQATVFEEREKIGGVWVPAPPVDDPPVTPLYDSLTTNLPHPIMCYESFLFPPSTPLFPPAATVEKYLSDYAAHFNLTPHIRLQTQVKSVDWLPDVQKWKVQVQAHGILEEPLYDLLIVANGHYRLPRYPTTPGLDAWRAAGKATHSTWYRRPEHMGNTVLVVGGGPSGTDISAEMRTVAHTIIHSMSNPPPHKPPLKIQDLDGGRFKIRGRVAAFGDVKEGRVVFQDGSEEAGIDHCILATGYQHHDPFLPPTLLRVEVPPPVPPLPPMLYNSTYHIFPVARHLFPLSQSFPPSRIAFLGLLKGIAPLPVMEAQIRATLAAFADPSILNTETEAAGIVERYEHLRARLGAEASESHIAAAWHVFAPQMQFDYRDELHELIGCEERVPKWVREVYDKRDVLRAEWRELERIGEAEEWVRGVGEGGVEEWVQLMRKVCKRAEERPKEEVKDGREASLARAEGEDGGEVRIAQAPADGAIEKDAWRCVVH</sequence>
<dbReference type="EMBL" id="SEKV01001135">
    <property type="protein sequence ID" value="TFY51659.1"/>
    <property type="molecule type" value="Genomic_DNA"/>
</dbReference>
<reference evidence="6 7" key="1">
    <citation type="submission" date="2019-01" db="EMBL/GenBank/DDBJ databases">
        <title>Genome sequencing of the rare red list fungi Fomitopsis rosea.</title>
        <authorList>
            <person name="Buettner E."/>
            <person name="Kellner H."/>
        </authorList>
    </citation>
    <scope>NUCLEOTIDE SEQUENCE [LARGE SCALE GENOMIC DNA]</scope>
    <source>
        <strain evidence="6 7">DSM 105464</strain>
    </source>
</reference>
<dbReference type="Proteomes" id="UP000298390">
    <property type="component" value="Unassembled WGS sequence"/>
</dbReference>
<evidence type="ECO:0000256" key="2">
    <source>
        <dbReference type="ARBA" id="ARBA00022630"/>
    </source>
</evidence>
<dbReference type="GO" id="GO:0050661">
    <property type="term" value="F:NADP binding"/>
    <property type="evidence" value="ECO:0007669"/>
    <property type="project" value="InterPro"/>
</dbReference>
<dbReference type="Pfam" id="PF00743">
    <property type="entry name" value="FMO-like"/>
    <property type="match status" value="1"/>
</dbReference>
<evidence type="ECO:0000313" key="7">
    <source>
        <dbReference type="Proteomes" id="UP000298390"/>
    </source>
</evidence>
<dbReference type="Gene3D" id="3.50.50.60">
    <property type="entry name" value="FAD/NAD(P)-binding domain"/>
    <property type="match status" value="2"/>
</dbReference>
<comment type="similarity">
    <text evidence="1">Belongs to the FMO family.</text>
</comment>
<proteinExistence type="inferred from homology"/>
<dbReference type="PRINTS" id="PR00370">
    <property type="entry name" value="FMOXYGENASE"/>
</dbReference>
<keyword evidence="3" id="KW-0274">FAD</keyword>
<evidence type="ECO:0008006" key="8">
    <source>
        <dbReference type="Google" id="ProtNLM"/>
    </source>
</evidence>
<dbReference type="SUPFAM" id="SSF51905">
    <property type="entry name" value="FAD/NAD(P)-binding domain"/>
    <property type="match status" value="2"/>
</dbReference>
<dbReference type="STRING" id="34475.A0A4Y9XT00"/>
<dbReference type="GO" id="GO:0050660">
    <property type="term" value="F:flavin adenine dinucleotide binding"/>
    <property type="evidence" value="ECO:0007669"/>
    <property type="project" value="InterPro"/>
</dbReference>
<dbReference type="AlphaFoldDB" id="A0A4Y9XT00"/>
<evidence type="ECO:0000256" key="5">
    <source>
        <dbReference type="ARBA" id="ARBA00023002"/>
    </source>
</evidence>
<comment type="caution">
    <text evidence="6">The sequence shown here is derived from an EMBL/GenBank/DDBJ whole genome shotgun (WGS) entry which is preliminary data.</text>
</comment>
<dbReference type="PANTHER" id="PTHR23023">
    <property type="entry name" value="DIMETHYLANILINE MONOOXYGENASE"/>
    <property type="match status" value="1"/>
</dbReference>
<gene>
    <name evidence="6" type="ORF">EVJ58_g10450</name>
</gene>
<keyword evidence="2" id="KW-0285">Flavoprotein</keyword>
<keyword evidence="5" id="KW-0560">Oxidoreductase</keyword>